<keyword evidence="5" id="KW-0029">Amino-acid transport</keyword>
<dbReference type="Proteomes" id="UP000242501">
    <property type="component" value="Unassembled WGS sequence"/>
</dbReference>
<comment type="similarity">
    <text evidence="8">Belongs to the binding-protein-dependent transport system permease family. LivHM subfamily.</text>
</comment>
<feature type="transmembrane region" description="Helical" evidence="9">
    <location>
        <begin position="251"/>
        <end position="279"/>
    </location>
</feature>
<dbReference type="STRING" id="1219383.SAMN05421733_101346"/>
<dbReference type="PANTHER" id="PTHR11795">
    <property type="entry name" value="BRANCHED-CHAIN AMINO ACID TRANSPORT SYSTEM PERMEASE PROTEIN LIVH"/>
    <property type="match status" value="1"/>
</dbReference>
<dbReference type="PANTHER" id="PTHR11795:SF447">
    <property type="entry name" value="ABC TRANSPORTER PERMEASE PROTEIN"/>
    <property type="match status" value="1"/>
</dbReference>
<keyword evidence="10" id="KW-0732">Signal</keyword>
<name>A0A1G6GLG9_9GAMM</name>
<keyword evidence="7 9" id="KW-0472">Membrane</keyword>
<keyword evidence="4 9" id="KW-0812">Transmembrane</keyword>
<dbReference type="InterPro" id="IPR017779">
    <property type="entry name" value="ABC_UrtB_bac"/>
</dbReference>
<keyword evidence="12" id="KW-1185">Reference proteome</keyword>
<evidence type="ECO:0000313" key="12">
    <source>
        <dbReference type="Proteomes" id="UP000242501"/>
    </source>
</evidence>
<keyword evidence="3" id="KW-1003">Cell membrane</keyword>
<dbReference type="InterPro" id="IPR001851">
    <property type="entry name" value="ABC_transp_permease"/>
</dbReference>
<dbReference type="InterPro" id="IPR052157">
    <property type="entry name" value="BCAA_transport_permease"/>
</dbReference>
<keyword evidence="2" id="KW-0813">Transport</keyword>
<evidence type="ECO:0000256" key="1">
    <source>
        <dbReference type="ARBA" id="ARBA00004429"/>
    </source>
</evidence>
<evidence type="ECO:0000256" key="8">
    <source>
        <dbReference type="ARBA" id="ARBA00037998"/>
    </source>
</evidence>
<keyword evidence="6 9" id="KW-1133">Transmembrane helix</keyword>
<evidence type="ECO:0000313" key="11">
    <source>
        <dbReference type="EMBL" id="SDB82585.1"/>
    </source>
</evidence>
<evidence type="ECO:0000256" key="4">
    <source>
        <dbReference type="ARBA" id="ARBA00022692"/>
    </source>
</evidence>
<evidence type="ECO:0000256" key="7">
    <source>
        <dbReference type="ARBA" id="ARBA00023136"/>
    </source>
</evidence>
<dbReference type="GO" id="GO:0006865">
    <property type="term" value="P:amino acid transport"/>
    <property type="evidence" value="ECO:0007669"/>
    <property type="project" value="UniProtKB-KW"/>
</dbReference>
<feature type="transmembrane region" description="Helical" evidence="9">
    <location>
        <begin position="509"/>
        <end position="528"/>
    </location>
</feature>
<dbReference type="EMBL" id="FMYL01000001">
    <property type="protein sequence ID" value="SDB82585.1"/>
    <property type="molecule type" value="Genomic_DNA"/>
</dbReference>
<accession>A0A1G6GLG9</accession>
<protein>
    <submittedName>
        <fullName evidence="11">Urea transport system permease protein</fullName>
    </submittedName>
</protein>
<dbReference type="Pfam" id="PF02653">
    <property type="entry name" value="BPD_transp_2"/>
    <property type="match status" value="1"/>
</dbReference>
<dbReference type="NCBIfam" id="TIGR03409">
    <property type="entry name" value="urea_trans_UrtB"/>
    <property type="match status" value="1"/>
</dbReference>
<proteinExistence type="inferred from homology"/>
<feature type="signal peptide" evidence="10">
    <location>
        <begin position="1"/>
        <end position="25"/>
    </location>
</feature>
<dbReference type="AlphaFoldDB" id="A0A1G6GLG9"/>
<evidence type="ECO:0000256" key="6">
    <source>
        <dbReference type="ARBA" id="ARBA00022989"/>
    </source>
</evidence>
<feature type="chain" id="PRO_5017186701" evidence="10">
    <location>
        <begin position="26"/>
        <end position="544"/>
    </location>
</feature>
<dbReference type="GO" id="GO:0005886">
    <property type="term" value="C:plasma membrane"/>
    <property type="evidence" value="ECO:0007669"/>
    <property type="project" value="UniProtKB-SubCell"/>
</dbReference>
<feature type="transmembrane region" description="Helical" evidence="9">
    <location>
        <begin position="311"/>
        <end position="332"/>
    </location>
</feature>
<dbReference type="RefSeq" id="WP_092746598.1">
    <property type="nucleotide sequence ID" value="NZ_FMYL01000001.1"/>
</dbReference>
<feature type="transmembrane region" description="Helical" evidence="9">
    <location>
        <begin position="392"/>
        <end position="412"/>
    </location>
</feature>
<dbReference type="CDD" id="cd06582">
    <property type="entry name" value="TM_PBP1_LivH_like"/>
    <property type="match status" value="1"/>
</dbReference>
<feature type="transmembrane region" description="Helical" evidence="9">
    <location>
        <begin position="344"/>
        <end position="365"/>
    </location>
</feature>
<comment type="subcellular location">
    <subcellularLocation>
        <location evidence="1">Cell inner membrane</location>
        <topology evidence="1">Multi-pass membrane protein</topology>
    </subcellularLocation>
</comment>
<reference evidence="12" key="1">
    <citation type="submission" date="2016-09" db="EMBL/GenBank/DDBJ databases">
        <authorList>
            <person name="Varghese N."/>
            <person name="Submissions S."/>
        </authorList>
    </citation>
    <scope>NUCLEOTIDE SEQUENCE [LARGE SCALE GENOMIC DNA]</scope>
    <source>
        <strain evidence="12">ANC 4422</strain>
    </source>
</reference>
<evidence type="ECO:0000256" key="3">
    <source>
        <dbReference type="ARBA" id="ARBA00022475"/>
    </source>
</evidence>
<evidence type="ECO:0000256" key="9">
    <source>
        <dbReference type="SAM" id="Phobius"/>
    </source>
</evidence>
<gene>
    <name evidence="11" type="ORF">SAMN05421733_101346</name>
</gene>
<sequence length="544" mass="59544">MSVRTRIATLLLLVAQLCCFQYVYAEATANTTTGQQVATTDDVIEKFVKSNFSERRNMLNQWPASTEQLEKLANYLEKEQLYTDSAGHTYIMKSADDVFSYPQDQQVKPIPADLNQVTLVNTLQKALNFGLAKAKLKSDSTSQRLKAIDILESNVSELDPNMVNQLYAHESSDQVKNRLLLLKARMDLSSTDVKTKIQAADTLKASNRPDVLADIDQQLSQTPLDAQLKQSLEQAKKDIAWRLKMSEWSGYVFSGFSTASILLLAALGLAITYGLLGVINMAHGELIMIGAYTTYVVQGLFKTYLSHYMDWYLIAAIPAAFLVSAFIGMLIERTVIRPLYGRQLETLLATFGVSLILMQLVRMVFGAQNVEISNISWLSGGWSITPSLILPYNRIAIIGFTVAILLLLLYVLNKTRFGLFIRAVTQNRQMARAVGIRSARIDMMAFGLGSGLAGLAGCALAQVGNVGPDLGQNYIIDAFLVVVVGGVGQVWGAVLAALGLGVSGTVLEIGLGAVLAKIILLVLVVLFIQKRPQGLFAIKGRFVE</sequence>
<evidence type="ECO:0000256" key="2">
    <source>
        <dbReference type="ARBA" id="ARBA00022448"/>
    </source>
</evidence>
<dbReference type="GO" id="GO:0022857">
    <property type="term" value="F:transmembrane transporter activity"/>
    <property type="evidence" value="ECO:0007669"/>
    <property type="project" value="InterPro"/>
</dbReference>
<organism evidence="11 12">
    <name type="scientific">Acinetobacter boissieri</name>
    <dbReference type="NCBI Taxonomy" id="1219383"/>
    <lineage>
        <taxon>Bacteria</taxon>
        <taxon>Pseudomonadati</taxon>
        <taxon>Pseudomonadota</taxon>
        <taxon>Gammaproteobacteria</taxon>
        <taxon>Moraxellales</taxon>
        <taxon>Moraxellaceae</taxon>
        <taxon>Acinetobacter</taxon>
    </lineage>
</organism>
<dbReference type="OrthoDB" id="9807115at2"/>
<evidence type="ECO:0000256" key="5">
    <source>
        <dbReference type="ARBA" id="ARBA00022970"/>
    </source>
</evidence>
<evidence type="ECO:0000256" key="10">
    <source>
        <dbReference type="SAM" id="SignalP"/>
    </source>
</evidence>
<feature type="transmembrane region" description="Helical" evidence="9">
    <location>
        <begin position="478"/>
        <end position="503"/>
    </location>
</feature>
<feature type="transmembrane region" description="Helical" evidence="9">
    <location>
        <begin position="286"/>
        <end position="305"/>
    </location>
</feature>